<dbReference type="Proteomes" id="UP001310594">
    <property type="component" value="Unassembled WGS sequence"/>
</dbReference>
<reference evidence="1" key="1">
    <citation type="submission" date="2023-08" db="EMBL/GenBank/DDBJ databases">
        <title>Black Yeasts Isolated from many extreme environments.</title>
        <authorList>
            <person name="Coleine C."/>
            <person name="Stajich J.E."/>
            <person name="Selbmann L."/>
        </authorList>
    </citation>
    <scope>NUCLEOTIDE SEQUENCE</scope>
    <source>
        <strain evidence="1">CCFEE 5810</strain>
    </source>
</reference>
<accession>A0AAN7ZKH8</accession>
<dbReference type="AlphaFoldDB" id="A0AAN7ZKH8"/>
<proteinExistence type="predicted"/>
<dbReference type="EMBL" id="JAVRQU010000030">
    <property type="protein sequence ID" value="KAK5689634.1"/>
    <property type="molecule type" value="Genomic_DNA"/>
</dbReference>
<sequence>MIVHSSSSGGSLRAMVVTKDLDRKRGAFEAPQPFIVRHINALRALGCGSPRGHLLGQSHHYRAQFVEAKPTVSAHASRNQTLFSMAEDCPADSRLVEYREARRRSEQEQKLLRKLCAGRLPNEMVERVLEALAISNSSDELALKGPGTLSATVRQLLGTQAPHSLRDLMEHTLLKITPVRLEVTLEPTNAADKVSKARSPHFTSSLILHKIRTLVFVIEVDLNNQYQAELLRLPTSMLSLRAQLPQLHLLRLMLRVSSASVLRSDGVLASTCMTGFSSRKTYAKIFEELIASIQRARPGRRQILSMAFNRTTATIPDTWMLKHLVVDERPASEILYSEFVGQSSDERTDS</sequence>
<comment type="caution">
    <text evidence="1">The sequence shown here is derived from an EMBL/GenBank/DDBJ whole genome shotgun (WGS) entry which is preliminary data.</text>
</comment>
<gene>
    <name evidence="1" type="ORF">LTR97_012807</name>
</gene>
<evidence type="ECO:0000313" key="2">
    <source>
        <dbReference type="Proteomes" id="UP001310594"/>
    </source>
</evidence>
<name>A0AAN7ZKH8_9PEZI</name>
<evidence type="ECO:0000313" key="1">
    <source>
        <dbReference type="EMBL" id="KAK5689634.1"/>
    </source>
</evidence>
<organism evidence="1 2">
    <name type="scientific">Elasticomyces elasticus</name>
    <dbReference type="NCBI Taxonomy" id="574655"/>
    <lineage>
        <taxon>Eukaryota</taxon>
        <taxon>Fungi</taxon>
        <taxon>Dikarya</taxon>
        <taxon>Ascomycota</taxon>
        <taxon>Pezizomycotina</taxon>
        <taxon>Dothideomycetes</taxon>
        <taxon>Dothideomycetidae</taxon>
        <taxon>Mycosphaerellales</taxon>
        <taxon>Teratosphaeriaceae</taxon>
        <taxon>Elasticomyces</taxon>
    </lineage>
</organism>
<protein>
    <submittedName>
        <fullName evidence="1">Uncharacterized protein</fullName>
    </submittedName>
</protein>